<evidence type="ECO:0000259" key="2">
    <source>
        <dbReference type="Pfam" id="PF13946"/>
    </source>
</evidence>
<feature type="compositionally biased region" description="Pro residues" evidence="1">
    <location>
        <begin position="502"/>
        <end position="522"/>
    </location>
</feature>
<dbReference type="InterPro" id="IPR038255">
    <property type="entry name" value="PBS_linker_sf"/>
</dbReference>
<reference evidence="3 4" key="1">
    <citation type="submission" date="2022-08" db="EMBL/GenBank/DDBJ databases">
        <title>Reclassification of Massilia species as members of the genera Telluria, Duganella, Pseudoduganella, Mokoshia gen. nov. and Zemynaea gen. nov. using orthogonal and non-orthogonal genome-based approaches.</title>
        <authorList>
            <person name="Bowman J.P."/>
        </authorList>
    </citation>
    <scope>NUCLEOTIDE SEQUENCE [LARGE SCALE GENOMIC DNA]</scope>
    <source>
        <strain evidence="3 4">JCM 31661</strain>
    </source>
</reference>
<dbReference type="RefSeq" id="WP_258828503.1">
    <property type="nucleotide sequence ID" value="NZ_JANUHA010000009.1"/>
</dbReference>
<keyword evidence="4" id="KW-1185">Reference proteome</keyword>
<dbReference type="Proteomes" id="UP001206572">
    <property type="component" value="Unassembled WGS sequence"/>
</dbReference>
<dbReference type="Gene3D" id="1.10.3130.20">
    <property type="entry name" value="Phycobilisome linker domain"/>
    <property type="match status" value="1"/>
</dbReference>
<name>A0ABT2AMN0_9BURK</name>
<dbReference type="Pfam" id="PF13946">
    <property type="entry name" value="DUF4214"/>
    <property type="match status" value="1"/>
</dbReference>
<comment type="caution">
    <text evidence="3">The sequence shown here is derived from an EMBL/GenBank/DDBJ whole genome shotgun (WGS) entry which is preliminary data.</text>
</comment>
<feature type="domain" description="DUF4214" evidence="2">
    <location>
        <begin position="661"/>
        <end position="729"/>
    </location>
</feature>
<evidence type="ECO:0000313" key="3">
    <source>
        <dbReference type="EMBL" id="MCS0597478.1"/>
    </source>
</evidence>
<evidence type="ECO:0000313" key="4">
    <source>
        <dbReference type="Proteomes" id="UP001206572"/>
    </source>
</evidence>
<gene>
    <name evidence="3" type="ORF">NX780_14095</name>
</gene>
<organism evidence="3 4">
    <name type="scientific">Massilia agri</name>
    <dbReference type="NCBI Taxonomy" id="1886785"/>
    <lineage>
        <taxon>Bacteria</taxon>
        <taxon>Pseudomonadati</taxon>
        <taxon>Pseudomonadota</taxon>
        <taxon>Betaproteobacteria</taxon>
        <taxon>Burkholderiales</taxon>
        <taxon>Oxalobacteraceae</taxon>
        <taxon>Telluria group</taxon>
        <taxon>Massilia</taxon>
    </lineage>
</organism>
<protein>
    <submittedName>
        <fullName evidence="3">DUF4214 domain-containing protein</fullName>
    </submittedName>
</protein>
<accession>A0ABT2AMN0</accession>
<dbReference type="InterPro" id="IPR025282">
    <property type="entry name" value="DUF4214"/>
</dbReference>
<feature type="region of interest" description="Disordered" evidence="1">
    <location>
        <begin position="502"/>
        <end position="551"/>
    </location>
</feature>
<feature type="compositionally biased region" description="Gly residues" evidence="1">
    <location>
        <begin position="527"/>
        <end position="537"/>
    </location>
</feature>
<dbReference type="EMBL" id="JANUHA010000009">
    <property type="protein sequence ID" value="MCS0597478.1"/>
    <property type="molecule type" value="Genomic_DNA"/>
</dbReference>
<proteinExistence type="predicted"/>
<sequence>MSIIDYAPVGIVDDRDTLLTSLQSGAVAATLTAVDTGPLTGGRWVIDAQSNPGLFSIAYNPAVDETARLVLNNAALLPEVGAATTVTVHYYDKNQLDAWGNPRAGTGFTQTLIYNVEAGSTRELDGFGSDLGLGLASSGASPELATLSTGQFLAVWESRDGAINAQVRDAAGGAATGVFAITAANDGVTESAPAVAALSDGRAVVAYTSMAWGTPRVSYRITDSWGNLGQEVVVGAGGDTGMPDVVALADGGAAIAWRVGGQIHVRTLDAAGNLLAGEQVYGKLGTAFSPSLAAVGGSYVVSWGEIGDGNVYAALNGGAPFLASGDGLAATLATAAPLPSITTLAGGGFVVAWDSYANSPWGYAASDIFFQMFDAAGNRIGGMTQANVDGGSGRFDAHVTALSDGGFVVTWESQSGDFDGNGVFGRRFGADGAARDAREFAINEYRQGDQSHVAVTALSSGGFASAWVDTQADGSSTIEARVLAGEVPVNVPELVSVAPVPVPPPAPTPTPKPTPTPTPTPTTPTGSGSGNTNGGGSSTAPGLTGNNGADQLKASAGSQKIDGMGGIDTVVFGGLKKQFDIMIGASSVTVKDRTGTGGSDTLVNVERLSFGDVSVALDIDGNAGQAYRLYQAAFDRTPDRGGLGFWIKMLDKGLTLQEIAPGFTDSAEFDQLYGVDNSNADFVGLLYSNALHRTPDAEGFDFWMAALDKGYSRSDLLAYFSESAENQAQVIGSIQHGIEFTPYG</sequence>
<evidence type="ECO:0000256" key="1">
    <source>
        <dbReference type="SAM" id="MobiDB-lite"/>
    </source>
</evidence>